<dbReference type="InterPro" id="IPR017441">
    <property type="entry name" value="Protein_kinase_ATP_BS"/>
</dbReference>
<feature type="region of interest" description="Disordered" evidence="14">
    <location>
        <begin position="106"/>
        <end position="139"/>
    </location>
</feature>
<dbReference type="PANTHER" id="PTHR47984">
    <property type="entry name" value="OS01G0323000 PROTEIN"/>
    <property type="match status" value="1"/>
</dbReference>
<feature type="domain" description="Protein kinase" evidence="16">
    <location>
        <begin position="184"/>
        <end position="409"/>
    </location>
</feature>
<evidence type="ECO:0000256" key="7">
    <source>
        <dbReference type="ARBA" id="ARBA00022777"/>
    </source>
</evidence>
<keyword evidence="3" id="KW-0597">Phosphoprotein</keyword>
<dbReference type="PANTHER" id="PTHR47984:SF43">
    <property type="entry name" value="RECEPTOR-LIKE KINASE PLANT"/>
    <property type="match status" value="1"/>
</dbReference>
<comment type="catalytic activity">
    <reaction evidence="11">
        <text>L-threonyl-[protein] + ATP = O-phospho-L-threonyl-[protein] + ADP + H(+)</text>
        <dbReference type="Rhea" id="RHEA:46608"/>
        <dbReference type="Rhea" id="RHEA-COMP:11060"/>
        <dbReference type="Rhea" id="RHEA-COMP:11605"/>
        <dbReference type="ChEBI" id="CHEBI:15378"/>
        <dbReference type="ChEBI" id="CHEBI:30013"/>
        <dbReference type="ChEBI" id="CHEBI:30616"/>
        <dbReference type="ChEBI" id="CHEBI:61977"/>
        <dbReference type="ChEBI" id="CHEBI:456216"/>
        <dbReference type="EC" id="2.7.11.1"/>
    </reaction>
</comment>
<dbReference type="SUPFAM" id="SSF56112">
    <property type="entry name" value="Protein kinase-like (PK-like)"/>
    <property type="match status" value="1"/>
</dbReference>
<feature type="binding site" evidence="13">
    <location>
        <position position="213"/>
    </location>
    <ligand>
        <name>ATP</name>
        <dbReference type="ChEBI" id="CHEBI:30616"/>
    </ligand>
</feature>
<keyword evidence="9 15" id="KW-1133">Transmembrane helix</keyword>
<evidence type="ECO:0000256" key="9">
    <source>
        <dbReference type="ARBA" id="ARBA00022989"/>
    </source>
</evidence>
<dbReference type="EC" id="2.7.11.1" evidence="2"/>
<gene>
    <name evidence="17" type="ORF">TSUD_375250</name>
</gene>
<keyword evidence="5 15" id="KW-0812">Transmembrane</keyword>
<proteinExistence type="predicted"/>
<accession>A0A2Z6NHM7</accession>
<dbReference type="InterPro" id="IPR011009">
    <property type="entry name" value="Kinase-like_dom_sf"/>
</dbReference>
<dbReference type="Proteomes" id="UP000242715">
    <property type="component" value="Unassembled WGS sequence"/>
</dbReference>
<evidence type="ECO:0000256" key="6">
    <source>
        <dbReference type="ARBA" id="ARBA00022741"/>
    </source>
</evidence>
<comment type="subcellular location">
    <subcellularLocation>
        <location evidence="1">Membrane</location>
        <topology evidence="1">Single-pass membrane protein</topology>
    </subcellularLocation>
</comment>
<feature type="compositionally biased region" description="Basic and acidic residues" evidence="14">
    <location>
        <begin position="383"/>
        <end position="409"/>
    </location>
</feature>
<name>A0A2Z6NHM7_TRISU</name>
<evidence type="ECO:0000256" key="10">
    <source>
        <dbReference type="ARBA" id="ARBA00023136"/>
    </source>
</evidence>
<evidence type="ECO:0000313" key="18">
    <source>
        <dbReference type="Proteomes" id="UP000242715"/>
    </source>
</evidence>
<dbReference type="OrthoDB" id="4062651at2759"/>
<keyword evidence="18" id="KW-1185">Reference proteome</keyword>
<evidence type="ECO:0000259" key="16">
    <source>
        <dbReference type="PROSITE" id="PS50011"/>
    </source>
</evidence>
<feature type="compositionally biased region" description="Polar residues" evidence="14">
    <location>
        <begin position="106"/>
        <end position="119"/>
    </location>
</feature>
<evidence type="ECO:0000256" key="14">
    <source>
        <dbReference type="SAM" id="MobiDB-lite"/>
    </source>
</evidence>
<dbReference type="Gene3D" id="3.30.200.20">
    <property type="entry name" value="Phosphorylase Kinase, domain 1"/>
    <property type="match status" value="1"/>
</dbReference>
<keyword evidence="4" id="KW-0808">Transferase</keyword>
<evidence type="ECO:0000313" key="17">
    <source>
        <dbReference type="EMBL" id="GAU35435.1"/>
    </source>
</evidence>
<evidence type="ECO:0000256" key="2">
    <source>
        <dbReference type="ARBA" id="ARBA00012513"/>
    </source>
</evidence>
<evidence type="ECO:0000256" key="1">
    <source>
        <dbReference type="ARBA" id="ARBA00004167"/>
    </source>
</evidence>
<feature type="region of interest" description="Disordered" evidence="14">
    <location>
        <begin position="358"/>
        <end position="409"/>
    </location>
</feature>
<keyword evidence="10 15" id="KW-0472">Membrane</keyword>
<dbReference type="Pfam" id="PF07714">
    <property type="entry name" value="PK_Tyr_Ser-Thr"/>
    <property type="match status" value="1"/>
</dbReference>
<evidence type="ECO:0000256" key="5">
    <source>
        <dbReference type="ARBA" id="ARBA00022692"/>
    </source>
</evidence>
<dbReference type="GO" id="GO:0004674">
    <property type="term" value="F:protein serine/threonine kinase activity"/>
    <property type="evidence" value="ECO:0007669"/>
    <property type="project" value="UniProtKB-EC"/>
</dbReference>
<dbReference type="FunFam" id="3.30.200.20:FF:000178">
    <property type="entry name" value="serine/threonine-protein kinase PBS1-like"/>
    <property type="match status" value="1"/>
</dbReference>
<reference evidence="18" key="1">
    <citation type="journal article" date="2017" name="Front. Plant Sci.">
        <title>Climate Clever Clovers: New Paradigm to Reduce the Environmental Footprint of Ruminants by Breeding Low Methanogenic Forages Utilizing Haplotype Variation.</title>
        <authorList>
            <person name="Kaur P."/>
            <person name="Appels R."/>
            <person name="Bayer P.E."/>
            <person name="Keeble-Gagnere G."/>
            <person name="Wang J."/>
            <person name="Hirakawa H."/>
            <person name="Shirasawa K."/>
            <person name="Vercoe P."/>
            <person name="Stefanova K."/>
            <person name="Durmic Z."/>
            <person name="Nichols P."/>
            <person name="Revell C."/>
            <person name="Isobe S.N."/>
            <person name="Edwards D."/>
            <person name="Erskine W."/>
        </authorList>
    </citation>
    <scope>NUCLEOTIDE SEQUENCE [LARGE SCALE GENOMIC DNA]</scope>
    <source>
        <strain evidence="18">cv. Daliak</strain>
    </source>
</reference>
<evidence type="ECO:0000256" key="11">
    <source>
        <dbReference type="ARBA" id="ARBA00047899"/>
    </source>
</evidence>
<keyword evidence="8 13" id="KW-0067">ATP-binding</keyword>
<dbReference type="InterPro" id="IPR000719">
    <property type="entry name" value="Prot_kinase_dom"/>
</dbReference>
<evidence type="ECO:0000256" key="3">
    <source>
        <dbReference type="ARBA" id="ARBA00022553"/>
    </source>
</evidence>
<dbReference type="AlphaFoldDB" id="A0A2Z6NHM7"/>
<dbReference type="InterPro" id="IPR001245">
    <property type="entry name" value="Ser-Thr/Tyr_kinase_cat_dom"/>
</dbReference>
<dbReference type="InterPro" id="IPR052232">
    <property type="entry name" value="RLK_Ser/Thr-Kinase"/>
</dbReference>
<dbReference type="PROSITE" id="PS50011">
    <property type="entry name" value="PROTEIN_KINASE_DOM"/>
    <property type="match status" value="1"/>
</dbReference>
<comment type="catalytic activity">
    <reaction evidence="12">
        <text>L-seryl-[protein] + ATP = O-phospho-L-seryl-[protein] + ADP + H(+)</text>
        <dbReference type="Rhea" id="RHEA:17989"/>
        <dbReference type="Rhea" id="RHEA-COMP:9863"/>
        <dbReference type="Rhea" id="RHEA-COMP:11604"/>
        <dbReference type="ChEBI" id="CHEBI:15378"/>
        <dbReference type="ChEBI" id="CHEBI:29999"/>
        <dbReference type="ChEBI" id="CHEBI:30616"/>
        <dbReference type="ChEBI" id="CHEBI:83421"/>
        <dbReference type="ChEBI" id="CHEBI:456216"/>
        <dbReference type="EC" id="2.7.11.1"/>
    </reaction>
</comment>
<feature type="transmembrane region" description="Helical" evidence="15">
    <location>
        <begin position="20"/>
        <end position="43"/>
    </location>
</feature>
<dbReference type="GO" id="GO:0016020">
    <property type="term" value="C:membrane"/>
    <property type="evidence" value="ECO:0007669"/>
    <property type="project" value="UniProtKB-SubCell"/>
</dbReference>
<evidence type="ECO:0000256" key="8">
    <source>
        <dbReference type="ARBA" id="ARBA00022840"/>
    </source>
</evidence>
<evidence type="ECO:0000256" key="12">
    <source>
        <dbReference type="ARBA" id="ARBA00048679"/>
    </source>
</evidence>
<evidence type="ECO:0000256" key="4">
    <source>
        <dbReference type="ARBA" id="ARBA00022679"/>
    </source>
</evidence>
<sequence>MASDLNSGLSKKTFVFGLKVWVLMGIIVGLFIIIILAVLSICLTLRKKSRRGNGGMHPLRHILSISEEIKEISVDQVSSNNHLQNGSFMSLNDKFSDGDSGKVLIQTKNGDNSSQSGSFNRLDKDPNGSQSGEDSGGFRSISAYRSSSHPISAPSPCSGLPEFSHLGWGHWFTLRDLELATNRFSKENIIGEGGYGVVYRGQLINGNPVAVKKLLNNFMFTNAAIYRKIVCSSRRGQAEKEFRVEVEAIGHVRHKNLVRLLGFCIEGTHRLLIYEYVNNGNLEQWLHGAMRQHGYLTWEARIKILLGTAKARSEEVVDPNIETRPSTSALKRSLLTALRCVDPDSEKRPKMSQVVRMLESEEYPIPREDRRRRKSQAGNIEVESQRETSDTDKSDNPDHKPNDRTNQHM</sequence>
<evidence type="ECO:0000256" key="13">
    <source>
        <dbReference type="PROSITE-ProRule" id="PRU10141"/>
    </source>
</evidence>
<protein>
    <recommendedName>
        <fullName evidence="2">non-specific serine/threonine protein kinase</fullName>
        <ecNumber evidence="2">2.7.11.1</ecNumber>
    </recommendedName>
</protein>
<keyword evidence="7" id="KW-0418">Kinase</keyword>
<dbReference type="EMBL" id="DF973590">
    <property type="protein sequence ID" value="GAU35435.1"/>
    <property type="molecule type" value="Genomic_DNA"/>
</dbReference>
<keyword evidence="6 13" id="KW-0547">Nucleotide-binding</keyword>
<organism evidence="17 18">
    <name type="scientific">Trifolium subterraneum</name>
    <name type="common">Subterranean clover</name>
    <dbReference type="NCBI Taxonomy" id="3900"/>
    <lineage>
        <taxon>Eukaryota</taxon>
        <taxon>Viridiplantae</taxon>
        <taxon>Streptophyta</taxon>
        <taxon>Embryophyta</taxon>
        <taxon>Tracheophyta</taxon>
        <taxon>Spermatophyta</taxon>
        <taxon>Magnoliopsida</taxon>
        <taxon>eudicotyledons</taxon>
        <taxon>Gunneridae</taxon>
        <taxon>Pentapetalae</taxon>
        <taxon>rosids</taxon>
        <taxon>fabids</taxon>
        <taxon>Fabales</taxon>
        <taxon>Fabaceae</taxon>
        <taxon>Papilionoideae</taxon>
        <taxon>50 kb inversion clade</taxon>
        <taxon>NPAAA clade</taxon>
        <taxon>Hologalegina</taxon>
        <taxon>IRL clade</taxon>
        <taxon>Trifolieae</taxon>
        <taxon>Trifolium</taxon>
    </lineage>
</organism>
<dbReference type="PROSITE" id="PS00107">
    <property type="entry name" value="PROTEIN_KINASE_ATP"/>
    <property type="match status" value="1"/>
</dbReference>
<dbReference type="GO" id="GO:0005524">
    <property type="term" value="F:ATP binding"/>
    <property type="evidence" value="ECO:0007669"/>
    <property type="project" value="UniProtKB-UniRule"/>
</dbReference>
<evidence type="ECO:0000256" key="15">
    <source>
        <dbReference type="SAM" id="Phobius"/>
    </source>
</evidence>
<dbReference type="Gene3D" id="1.10.510.10">
    <property type="entry name" value="Transferase(Phosphotransferase) domain 1"/>
    <property type="match status" value="1"/>
</dbReference>